<sequence length="96" mass="10885">MNPQVYSTPSKLRPVLLVLTLILTTREHDAACRRVPAFGVIRPDDIRTCMMHDGLNLVLCRSLCQDTTIDITLVRTLPFLLHMQSLFTTCLIHVPL</sequence>
<feature type="signal peptide" evidence="1">
    <location>
        <begin position="1"/>
        <end position="30"/>
    </location>
</feature>
<dbReference type="RefSeq" id="XP_041185610.1">
    <property type="nucleotide sequence ID" value="XM_041342673.1"/>
</dbReference>
<dbReference type="AlphaFoldDB" id="A0A9P7DM91"/>
<evidence type="ECO:0000313" key="3">
    <source>
        <dbReference type="Proteomes" id="UP000807769"/>
    </source>
</evidence>
<comment type="caution">
    <text evidence="2">The sequence shown here is derived from an EMBL/GenBank/DDBJ whole genome shotgun (WGS) entry which is preliminary data.</text>
</comment>
<reference evidence="2" key="1">
    <citation type="journal article" date="2020" name="New Phytol.">
        <title>Comparative genomics reveals dynamic genome evolution in host specialist ectomycorrhizal fungi.</title>
        <authorList>
            <person name="Lofgren L.A."/>
            <person name="Nguyen N.H."/>
            <person name="Vilgalys R."/>
            <person name="Ruytinx J."/>
            <person name="Liao H.L."/>
            <person name="Branco S."/>
            <person name="Kuo A."/>
            <person name="LaButti K."/>
            <person name="Lipzen A."/>
            <person name="Andreopoulos W."/>
            <person name="Pangilinan J."/>
            <person name="Riley R."/>
            <person name="Hundley H."/>
            <person name="Na H."/>
            <person name="Barry K."/>
            <person name="Grigoriev I.V."/>
            <person name="Stajich J.E."/>
            <person name="Kennedy P.G."/>
        </authorList>
    </citation>
    <scope>NUCLEOTIDE SEQUENCE</scope>
    <source>
        <strain evidence="2">MN1</strain>
    </source>
</reference>
<evidence type="ECO:0000313" key="2">
    <source>
        <dbReference type="EMBL" id="KAG1798391.1"/>
    </source>
</evidence>
<dbReference type="EMBL" id="JABBWG010000173">
    <property type="protein sequence ID" value="KAG1798391.1"/>
    <property type="molecule type" value="Genomic_DNA"/>
</dbReference>
<organism evidence="2 3">
    <name type="scientific">Suillus subaureus</name>
    <dbReference type="NCBI Taxonomy" id="48587"/>
    <lineage>
        <taxon>Eukaryota</taxon>
        <taxon>Fungi</taxon>
        <taxon>Dikarya</taxon>
        <taxon>Basidiomycota</taxon>
        <taxon>Agaricomycotina</taxon>
        <taxon>Agaricomycetes</taxon>
        <taxon>Agaricomycetidae</taxon>
        <taxon>Boletales</taxon>
        <taxon>Suillineae</taxon>
        <taxon>Suillaceae</taxon>
        <taxon>Suillus</taxon>
    </lineage>
</organism>
<evidence type="ECO:0000256" key="1">
    <source>
        <dbReference type="SAM" id="SignalP"/>
    </source>
</evidence>
<gene>
    <name evidence="2" type="ORF">BJ212DRAFT_215238</name>
</gene>
<protein>
    <recommendedName>
        <fullName evidence="4">Secreted protein</fullName>
    </recommendedName>
</protein>
<accession>A0A9P7DM91</accession>
<evidence type="ECO:0008006" key="4">
    <source>
        <dbReference type="Google" id="ProtNLM"/>
    </source>
</evidence>
<proteinExistence type="predicted"/>
<dbReference type="GeneID" id="64636689"/>
<keyword evidence="1" id="KW-0732">Signal</keyword>
<name>A0A9P7DM91_9AGAM</name>
<feature type="chain" id="PRO_5040113621" description="Secreted protein" evidence="1">
    <location>
        <begin position="31"/>
        <end position="96"/>
    </location>
</feature>
<dbReference type="Proteomes" id="UP000807769">
    <property type="component" value="Unassembled WGS sequence"/>
</dbReference>
<keyword evidence="3" id="KW-1185">Reference proteome</keyword>